<evidence type="ECO:0000313" key="2">
    <source>
        <dbReference type="Proteomes" id="UP001055811"/>
    </source>
</evidence>
<dbReference type="EMBL" id="CM042013">
    <property type="protein sequence ID" value="KAI3740361.1"/>
    <property type="molecule type" value="Genomic_DNA"/>
</dbReference>
<organism evidence="1 2">
    <name type="scientific">Cichorium intybus</name>
    <name type="common">Chicory</name>
    <dbReference type="NCBI Taxonomy" id="13427"/>
    <lineage>
        <taxon>Eukaryota</taxon>
        <taxon>Viridiplantae</taxon>
        <taxon>Streptophyta</taxon>
        <taxon>Embryophyta</taxon>
        <taxon>Tracheophyta</taxon>
        <taxon>Spermatophyta</taxon>
        <taxon>Magnoliopsida</taxon>
        <taxon>eudicotyledons</taxon>
        <taxon>Gunneridae</taxon>
        <taxon>Pentapetalae</taxon>
        <taxon>asterids</taxon>
        <taxon>campanulids</taxon>
        <taxon>Asterales</taxon>
        <taxon>Asteraceae</taxon>
        <taxon>Cichorioideae</taxon>
        <taxon>Cichorieae</taxon>
        <taxon>Cichoriinae</taxon>
        <taxon>Cichorium</taxon>
    </lineage>
</organism>
<accession>A0ACB9D1K4</accession>
<protein>
    <submittedName>
        <fullName evidence="1">Uncharacterized protein</fullName>
    </submittedName>
</protein>
<sequence>MYLYIQRLDMAYDNSTSKVCVVIDGAWKIGDLVDWYKDECYWCATVTKILSDDKVQIELPKPSAGQVKVYEAFSKHLRPSLDRSPTKGRTFPTMVSWDLNWLNLF</sequence>
<comment type="caution">
    <text evidence="1">The sequence shown here is derived from an EMBL/GenBank/DDBJ whole genome shotgun (WGS) entry which is preliminary data.</text>
</comment>
<name>A0ACB9D1K4_CICIN</name>
<evidence type="ECO:0000313" key="1">
    <source>
        <dbReference type="EMBL" id="KAI3740361.1"/>
    </source>
</evidence>
<dbReference type="Proteomes" id="UP001055811">
    <property type="component" value="Linkage Group LG05"/>
</dbReference>
<reference evidence="2" key="1">
    <citation type="journal article" date="2022" name="Mol. Ecol. Resour.">
        <title>The genomes of chicory, endive, great burdock and yacon provide insights into Asteraceae palaeo-polyploidization history and plant inulin production.</title>
        <authorList>
            <person name="Fan W."/>
            <person name="Wang S."/>
            <person name="Wang H."/>
            <person name="Wang A."/>
            <person name="Jiang F."/>
            <person name="Liu H."/>
            <person name="Zhao H."/>
            <person name="Xu D."/>
            <person name="Zhang Y."/>
        </authorList>
    </citation>
    <scope>NUCLEOTIDE SEQUENCE [LARGE SCALE GENOMIC DNA]</scope>
    <source>
        <strain evidence="2">cv. Punajuju</strain>
    </source>
</reference>
<reference evidence="1 2" key="2">
    <citation type="journal article" date="2022" name="Mol. Ecol. Resour.">
        <title>The genomes of chicory, endive, great burdock and yacon provide insights into Asteraceae paleo-polyploidization history and plant inulin production.</title>
        <authorList>
            <person name="Fan W."/>
            <person name="Wang S."/>
            <person name="Wang H."/>
            <person name="Wang A."/>
            <person name="Jiang F."/>
            <person name="Liu H."/>
            <person name="Zhao H."/>
            <person name="Xu D."/>
            <person name="Zhang Y."/>
        </authorList>
    </citation>
    <scope>NUCLEOTIDE SEQUENCE [LARGE SCALE GENOMIC DNA]</scope>
    <source>
        <strain evidence="2">cv. Punajuju</strain>
        <tissue evidence="1">Leaves</tissue>
    </source>
</reference>
<keyword evidence="2" id="KW-1185">Reference proteome</keyword>
<gene>
    <name evidence="1" type="ORF">L2E82_30789</name>
</gene>
<proteinExistence type="predicted"/>